<name>A0A447KND2_SEROD</name>
<dbReference type="InterPro" id="IPR006151">
    <property type="entry name" value="Shikm_DH/Glu-tRNA_Rdtase"/>
</dbReference>
<dbReference type="KEGG" id="sof:NCTC11214_01244"/>
<reference evidence="5 6" key="1">
    <citation type="submission" date="2018-12" db="EMBL/GenBank/DDBJ databases">
        <authorList>
            <consortium name="Pathogen Informatics"/>
        </authorList>
    </citation>
    <scope>NUCLEOTIDE SEQUENCE [LARGE SCALE GENOMIC DNA]</scope>
    <source>
        <strain evidence="5 6">NCTC11214</strain>
    </source>
</reference>
<gene>
    <name evidence="5" type="primary">aroE</name>
    <name evidence="5" type="ORF">NCTC11214_01244</name>
</gene>
<dbReference type="InterPro" id="IPR036291">
    <property type="entry name" value="NAD(P)-bd_dom_sf"/>
</dbReference>
<dbReference type="Pfam" id="PF01488">
    <property type="entry name" value="Shikimate_DH"/>
    <property type="match status" value="1"/>
</dbReference>
<evidence type="ECO:0000256" key="2">
    <source>
        <dbReference type="ARBA" id="ARBA00022857"/>
    </source>
</evidence>
<dbReference type="PANTHER" id="PTHR21089">
    <property type="entry name" value="SHIKIMATE DEHYDROGENASE"/>
    <property type="match status" value="1"/>
</dbReference>
<protein>
    <submittedName>
        <fullName evidence="5">Shikimate dehydrogenase</fullName>
        <ecNumber evidence="5">1.1.1.25</ecNumber>
    </submittedName>
</protein>
<dbReference type="Pfam" id="PF18317">
    <property type="entry name" value="SDH_C"/>
    <property type="match status" value="1"/>
</dbReference>
<dbReference type="GO" id="GO:0004764">
    <property type="term" value="F:shikimate 3-dehydrogenase (NADP+) activity"/>
    <property type="evidence" value="ECO:0007669"/>
    <property type="project" value="UniProtKB-EC"/>
</dbReference>
<proteinExistence type="predicted"/>
<dbReference type="GO" id="GO:0005829">
    <property type="term" value="C:cytosol"/>
    <property type="evidence" value="ECO:0007669"/>
    <property type="project" value="TreeGrafter"/>
</dbReference>
<dbReference type="CDD" id="cd01065">
    <property type="entry name" value="NAD_bind_Shikimate_DH"/>
    <property type="match status" value="1"/>
</dbReference>
<dbReference type="AlphaFoldDB" id="A0A447KND2"/>
<dbReference type="GO" id="GO:0009423">
    <property type="term" value="P:chorismate biosynthetic process"/>
    <property type="evidence" value="ECO:0007669"/>
    <property type="project" value="TreeGrafter"/>
</dbReference>
<evidence type="ECO:0000313" key="6">
    <source>
        <dbReference type="Proteomes" id="UP000281391"/>
    </source>
</evidence>
<dbReference type="EMBL" id="LR134117">
    <property type="protein sequence ID" value="VDZ53949.1"/>
    <property type="molecule type" value="Genomic_DNA"/>
</dbReference>
<evidence type="ECO:0000256" key="1">
    <source>
        <dbReference type="ARBA" id="ARBA00022605"/>
    </source>
</evidence>
<sequence>MINSGDRILLVGAGGAARGVILPLLSFGCEVVITNRTFSRAQDLAQAFRHLGEIAALPMNQLDQQDFDLLINATASGISGEVPTLPVSIMGAHIRCYDMFYQRGLTPFLAWAQRQGVTQFADGLGMLVGQAAHAFLLWHGVMPQIEPVLQQLRKELAD</sequence>
<feature type="domain" description="Quinate/shikimate 5-dehydrogenase/glutamyl-tRNA reductase" evidence="3">
    <location>
        <begin position="5"/>
        <end position="76"/>
    </location>
</feature>
<feature type="domain" description="SDH C-terminal" evidence="4">
    <location>
        <begin position="123"/>
        <end position="153"/>
    </location>
</feature>
<dbReference type="Gene3D" id="3.40.50.10860">
    <property type="entry name" value="Leucine Dehydrogenase, chain A, domain 1"/>
    <property type="match status" value="1"/>
</dbReference>
<accession>A0A447KND2</accession>
<evidence type="ECO:0000259" key="3">
    <source>
        <dbReference type="Pfam" id="PF01488"/>
    </source>
</evidence>
<dbReference type="EC" id="1.1.1.25" evidence="5"/>
<dbReference type="PANTHER" id="PTHR21089:SF1">
    <property type="entry name" value="BIFUNCTIONAL 3-DEHYDROQUINATE DEHYDRATASE_SHIKIMATE DEHYDROGENASE, CHLOROPLASTIC"/>
    <property type="match status" value="1"/>
</dbReference>
<dbReference type="Gene3D" id="3.40.50.720">
    <property type="entry name" value="NAD(P)-binding Rossmann-like Domain"/>
    <property type="match status" value="1"/>
</dbReference>
<dbReference type="GO" id="GO:0019632">
    <property type="term" value="P:shikimate metabolic process"/>
    <property type="evidence" value="ECO:0007669"/>
    <property type="project" value="TreeGrafter"/>
</dbReference>
<dbReference type="SUPFAM" id="SSF51735">
    <property type="entry name" value="NAD(P)-binding Rossmann-fold domains"/>
    <property type="match status" value="1"/>
</dbReference>
<dbReference type="GO" id="GO:0050661">
    <property type="term" value="F:NADP binding"/>
    <property type="evidence" value="ECO:0007669"/>
    <property type="project" value="TreeGrafter"/>
</dbReference>
<dbReference type="InterPro" id="IPR022893">
    <property type="entry name" value="Shikimate_DH_fam"/>
</dbReference>
<keyword evidence="2" id="KW-0521">NADP</keyword>
<dbReference type="Proteomes" id="UP000281391">
    <property type="component" value="Chromosome"/>
</dbReference>
<organism evidence="5 6">
    <name type="scientific">Serratia odorifera</name>
    <dbReference type="NCBI Taxonomy" id="618"/>
    <lineage>
        <taxon>Bacteria</taxon>
        <taxon>Pseudomonadati</taxon>
        <taxon>Pseudomonadota</taxon>
        <taxon>Gammaproteobacteria</taxon>
        <taxon>Enterobacterales</taxon>
        <taxon>Yersiniaceae</taxon>
        <taxon>Serratia</taxon>
    </lineage>
</organism>
<dbReference type="PROSITE" id="PS51257">
    <property type="entry name" value="PROKAR_LIPOPROTEIN"/>
    <property type="match status" value="1"/>
</dbReference>
<evidence type="ECO:0000313" key="5">
    <source>
        <dbReference type="EMBL" id="VDZ53949.1"/>
    </source>
</evidence>
<dbReference type="InterPro" id="IPR041121">
    <property type="entry name" value="SDH_C"/>
</dbReference>
<keyword evidence="1" id="KW-0028">Amino-acid biosynthesis</keyword>
<dbReference type="GO" id="GO:0008652">
    <property type="term" value="P:amino acid biosynthetic process"/>
    <property type="evidence" value="ECO:0007669"/>
    <property type="project" value="UniProtKB-KW"/>
</dbReference>
<evidence type="ECO:0000259" key="4">
    <source>
        <dbReference type="Pfam" id="PF18317"/>
    </source>
</evidence>
<keyword evidence="5" id="KW-0560">Oxidoreductase</keyword>
<dbReference type="FunFam" id="3.40.50.720:FF:000104">
    <property type="entry name" value="Shikimate dehydrogenase (NADP(+))"/>
    <property type="match status" value="1"/>
</dbReference>